<organism evidence="3 4">
    <name type="scientific">Halarchaeum nitratireducens</name>
    <dbReference type="NCBI Taxonomy" id="489913"/>
    <lineage>
        <taxon>Archaea</taxon>
        <taxon>Methanobacteriati</taxon>
        <taxon>Methanobacteriota</taxon>
        <taxon>Stenosarchaea group</taxon>
        <taxon>Halobacteria</taxon>
        <taxon>Halobacteriales</taxon>
        <taxon>Halobacteriaceae</taxon>
    </lineage>
</organism>
<dbReference type="InterPro" id="IPR002104">
    <property type="entry name" value="Integrase_catalytic"/>
</dbReference>
<dbReference type="GO" id="GO:0006310">
    <property type="term" value="P:DNA recombination"/>
    <property type="evidence" value="ECO:0007669"/>
    <property type="project" value="UniProtKB-KW"/>
</dbReference>
<evidence type="ECO:0000313" key="3">
    <source>
        <dbReference type="EMBL" id="GGN26486.1"/>
    </source>
</evidence>
<evidence type="ECO:0000259" key="2">
    <source>
        <dbReference type="PROSITE" id="PS51898"/>
    </source>
</evidence>
<dbReference type="Pfam" id="PF00589">
    <property type="entry name" value="Phage_integrase"/>
    <property type="match status" value="1"/>
</dbReference>
<dbReference type="InterPro" id="IPR013762">
    <property type="entry name" value="Integrase-like_cat_sf"/>
</dbReference>
<dbReference type="GO" id="GO:0003677">
    <property type="term" value="F:DNA binding"/>
    <property type="evidence" value="ECO:0007669"/>
    <property type="project" value="InterPro"/>
</dbReference>
<comment type="caution">
    <text evidence="3">The sequence shown here is derived from an EMBL/GenBank/DDBJ whole genome shotgun (WGS) entry which is preliminary data.</text>
</comment>
<feature type="domain" description="Tyr recombinase" evidence="2">
    <location>
        <begin position="1"/>
        <end position="112"/>
    </location>
</feature>
<reference evidence="3 4" key="1">
    <citation type="journal article" date="2019" name="Int. J. Syst. Evol. Microbiol.">
        <title>The Global Catalogue of Microorganisms (GCM) 10K type strain sequencing project: providing services to taxonomists for standard genome sequencing and annotation.</title>
        <authorList>
            <consortium name="The Broad Institute Genomics Platform"/>
            <consortium name="The Broad Institute Genome Sequencing Center for Infectious Disease"/>
            <person name="Wu L."/>
            <person name="Ma J."/>
        </authorList>
    </citation>
    <scope>NUCLEOTIDE SEQUENCE [LARGE SCALE GENOMIC DNA]</scope>
    <source>
        <strain evidence="3 4">JCM 16331</strain>
    </source>
</reference>
<dbReference type="SUPFAM" id="SSF56349">
    <property type="entry name" value="DNA breaking-rejoining enzymes"/>
    <property type="match status" value="1"/>
</dbReference>
<accession>A0A830GEY9</accession>
<gene>
    <name evidence="3" type="ORF">GCM10009021_31070</name>
</gene>
<proteinExistence type="predicted"/>
<keyword evidence="1" id="KW-0233">DNA recombination</keyword>
<dbReference type="EMBL" id="BMOQ01000012">
    <property type="protein sequence ID" value="GGN26486.1"/>
    <property type="molecule type" value="Genomic_DNA"/>
</dbReference>
<name>A0A830GEY9_9EURY</name>
<evidence type="ECO:0000256" key="1">
    <source>
        <dbReference type="ARBA" id="ARBA00023172"/>
    </source>
</evidence>
<dbReference type="Proteomes" id="UP000608850">
    <property type="component" value="Unassembled WGS sequence"/>
</dbReference>
<dbReference type="GO" id="GO:0015074">
    <property type="term" value="P:DNA integration"/>
    <property type="evidence" value="ECO:0007669"/>
    <property type="project" value="InterPro"/>
</dbReference>
<sequence>MKPEQVEAMRDVCLSERFPTYLQDRNEVIIALAYDTGLRAVELVGLDVDYLDLDVGTVYLPSDLQKGSPPPATLSLERETVRLLRRYLRDRWKDVDAVFPARSSPRLHDTFA</sequence>
<dbReference type="AlphaFoldDB" id="A0A830GEY9"/>
<dbReference type="Gene3D" id="1.10.443.10">
    <property type="entry name" value="Intergrase catalytic core"/>
    <property type="match status" value="1"/>
</dbReference>
<evidence type="ECO:0000313" key="4">
    <source>
        <dbReference type="Proteomes" id="UP000608850"/>
    </source>
</evidence>
<dbReference type="InterPro" id="IPR011010">
    <property type="entry name" value="DNA_brk_join_enz"/>
</dbReference>
<dbReference type="PROSITE" id="PS51898">
    <property type="entry name" value="TYR_RECOMBINASE"/>
    <property type="match status" value="1"/>
</dbReference>
<protein>
    <recommendedName>
        <fullName evidence="2">Tyr recombinase domain-containing protein</fullName>
    </recommendedName>
</protein>
<keyword evidence="4" id="KW-1185">Reference proteome</keyword>